<sequence length="40" mass="4586">MGTTFGLDPITVEIQAALEHLDRGFRVKEHKRVDFKEDVS</sequence>
<evidence type="ECO:0000313" key="2">
    <source>
        <dbReference type="Proteomes" id="UP000825072"/>
    </source>
</evidence>
<protein>
    <submittedName>
        <fullName evidence="1">Uncharacterized protein</fullName>
    </submittedName>
</protein>
<dbReference type="Proteomes" id="UP000825072">
    <property type="component" value="Chromosome 1"/>
</dbReference>
<organism evidence="1 2">
    <name type="scientific">Cutibacterium modestum</name>
    <dbReference type="NCBI Taxonomy" id="2559073"/>
    <lineage>
        <taxon>Bacteria</taxon>
        <taxon>Bacillati</taxon>
        <taxon>Actinomycetota</taxon>
        <taxon>Actinomycetes</taxon>
        <taxon>Propionibacteriales</taxon>
        <taxon>Propionibacteriaceae</taxon>
        <taxon>Cutibacterium</taxon>
    </lineage>
</organism>
<dbReference type="AlphaFoldDB" id="A0AAD1KME0"/>
<proteinExistence type="predicted"/>
<name>A0AAD1KME0_9ACTN</name>
<evidence type="ECO:0000313" key="1">
    <source>
        <dbReference type="EMBL" id="BCY24475.1"/>
    </source>
</evidence>
<accession>A0AAD1KME0</accession>
<gene>
    <name evidence="1" type="ORF">KB1_04650</name>
</gene>
<reference evidence="1" key="1">
    <citation type="submission" date="2021-06" db="EMBL/GenBank/DDBJ databases">
        <title>Genome sequence of Cutibacterium modestum strain KB17-24694.</title>
        <authorList>
            <person name="Dekio I."/>
            <person name="Asahina A."/>
            <person name="Nishida M."/>
        </authorList>
    </citation>
    <scope>NUCLEOTIDE SEQUENCE</scope>
    <source>
        <strain evidence="1">KB17-24694</strain>
    </source>
</reference>
<dbReference type="RefSeq" id="WP_002528893.1">
    <property type="nucleotide sequence ID" value="NZ_CP017040.1"/>
</dbReference>
<dbReference type="EMBL" id="AP024747">
    <property type="protein sequence ID" value="BCY24475.1"/>
    <property type="molecule type" value="Genomic_DNA"/>
</dbReference>